<sequence>MKPSAAVARASWAFEKEPEQPFNPNYVFSSPEKLTPVATQKKTTPIAAANKKPVPPKTAPAKTEKKLIGEVKPVAKKVVSKPAEDDANDDVETPVSQKKETPKPVIEKPAPPEAETKKEAAPKEIFENLEAGKSIVLNHIFFDQSKHELRPESSEELDKLVNTLQKYPGMKIAITGHTDNVGDFNLNVQLSRDRAKSVADYLIAKGIASDRLEYKGFGGLYPVSPNNTEDNKKKNRRVEFAVK</sequence>
<evidence type="ECO:0000256" key="3">
    <source>
        <dbReference type="ARBA" id="ARBA00023237"/>
    </source>
</evidence>
<evidence type="ECO:0000313" key="8">
    <source>
        <dbReference type="Proteomes" id="UP000480178"/>
    </source>
</evidence>
<feature type="compositionally biased region" description="Basic and acidic residues" evidence="5">
    <location>
        <begin position="97"/>
        <end position="106"/>
    </location>
</feature>
<evidence type="ECO:0000256" key="2">
    <source>
        <dbReference type="ARBA" id="ARBA00023136"/>
    </source>
</evidence>
<dbReference type="SUPFAM" id="SSF103088">
    <property type="entry name" value="OmpA-like"/>
    <property type="match status" value="1"/>
</dbReference>
<dbReference type="InterPro" id="IPR050330">
    <property type="entry name" value="Bact_OuterMem_StrucFunc"/>
</dbReference>
<reference evidence="7 8" key="1">
    <citation type="submission" date="2020-01" db="EMBL/GenBank/DDBJ databases">
        <authorList>
            <person name="Kim M.K."/>
        </authorList>
    </citation>
    <scope>NUCLEOTIDE SEQUENCE [LARGE SCALE GENOMIC DNA]</scope>
    <source>
        <strain evidence="7 8">172606-1</strain>
    </source>
</reference>
<dbReference type="PANTHER" id="PTHR30329">
    <property type="entry name" value="STATOR ELEMENT OF FLAGELLAR MOTOR COMPLEX"/>
    <property type="match status" value="1"/>
</dbReference>
<dbReference type="CDD" id="cd07185">
    <property type="entry name" value="OmpA_C-like"/>
    <property type="match status" value="1"/>
</dbReference>
<dbReference type="KEGG" id="rhoz:GXP67_23380"/>
<feature type="domain" description="OmpA-like" evidence="6">
    <location>
        <begin position="130"/>
        <end position="243"/>
    </location>
</feature>
<evidence type="ECO:0000313" key="7">
    <source>
        <dbReference type="EMBL" id="QHT72142.1"/>
    </source>
</evidence>
<gene>
    <name evidence="7" type="ORF">GXP67_23380</name>
</gene>
<dbReference type="GO" id="GO:0009279">
    <property type="term" value="C:cell outer membrane"/>
    <property type="evidence" value="ECO:0007669"/>
    <property type="project" value="UniProtKB-SubCell"/>
</dbReference>
<comment type="subcellular location">
    <subcellularLocation>
        <location evidence="1">Cell outer membrane</location>
    </subcellularLocation>
</comment>
<dbReference type="PROSITE" id="PS51123">
    <property type="entry name" value="OMPA_2"/>
    <property type="match status" value="1"/>
</dbReference>
<evidence type="ECO:0000256" key="1">
    <source>
        <dbReference type="ARBA" id="ARBA00004442"/>
    </source>
</evidence>
<dbReference type="PANTHER" id="PTHR30329:SF21">
    <property type="entry name" value="LIPOPROTEIN YIAD-RELATED"/>
    <property type="match status" value="1"/>
</dbReference>
<keyword evidence="2 4" id="KW-0472">Membrane</keyword>
<dbReference type="InterPro" id="IPR006664">
    <property type="entry name" value="OMP_bac"/>
</dbReference>
<dbReference type="Pfam" id="PF00691">
    <property type="entry name" value="OmpA"/>
    <property type="match status" value="1"/>
</dbReference>
<protein>
    <submittedName>
        <fullName evidence="7">OmpA family protein</fullName>
    </submittedName>
</protein>
<dbReference type="EMBL" id="CP048222">
    <property type="protein sequence ID" value="QHT72142.1"/>
    <property type="molecule type" value="Genomic_DNA"/>
</dbReference>
<evidence type="ECO:0000259" key="6">
    <source>
        <dbReference type="PROSITE" id="PS51123"/>
    </source>
</evidence>
<proteinExistence type="predicted"/>
<dbReference type="AlphaFoldDB" id="A0A6C0GXG8"/>
<dbReference type="InterPro" id="IPR036737">
    <property type="entry name" value="OmpA-like_sf"/>
</dbReference>
<feature type="region of interest" description="Disordered" evidence="5">
    <location>
        <begin position="1"/>
        <end position="123"/>
    </location>
</feature>
<dbReference type="InterPro" id="IPR006665">
    <property type="entry name" value="OmpA-like"/>
</dbReference>
<evidence type="ECO:0000256" key="4">
    <source>
        <dbReference type="PROSITE-ProRule" id="PRU00473"/>
    </source>
</evidence>
<feature type="compositionally biased region" description="Basic and acidic residues" evidence="5">
    <location>
        <begin position="114"/>
        <end position="123"/>
    </location>
</feature>
<keyword evidence="8" id="KW-1185">Reference proteome</keyword>
<accession>A0A6C0GXG8</accession>
<name>A0A6C0GXG8_9BACT</name>
<evidence type="ECO:0000256" key="5">
    <source>
        <dbReference type="SAM" id="MobiDB-lite"/>
    </source>
</evidence>
<organism evidence="7 8">
    <name type="scientific">Rhodocytophaga rosea</name>
    <dbReference type="NCBI Taxonomy" id="2704465"/>
    <lineage>
        <taxon>Bacteria</taxon>
        <taxon>Pseudomonadati</taxon>
        <taxon>Bacteroidota</taxon>
        <taxon>Cytophagia</taxon>
        <taxon>Cytophagales</taxon>
        <taxon>Rhodocytophagaceae</taxon>
        <taxon>Rhodocytophaga</taxon>
    </lineage>
</organism>
<dbReference type="Gene3D" id="3.30.1330.60">
    <property type="entry name" value="OmpA-like domain"/>
    <property type="match status" value="1"/>
</dbReference>
<keyword evidence="3" id="KW-0998">Cell outer membrane</keyword>
<dbReference type="Proteomes" id="UP000480178">
    <property type="component" value="Chromosome"/>
</dbReference>
<dbReference type="PRINTS" id="PR01021">
    <property type="entry name" value="OMPADOMAIN"/>
</dbReference>